<gene>
    <name evidence="3" type="ORF">AS033_15940</name>
</gene>
<accession>A0A0V8GBZ0</accession>
<evidence type="ECO:0000256" key="1">
    <source>
        <dbReference type="ARBA" id="ARBA00022729"/>
    </source>
</evidence>
<protein>
    <recommendedName>
        <fullName evidence="2">DUF5067 domain-containing protein</fullName>
    </recommendedName>
</protein>
<dbReference type="RefSeq" id="WP_058266087.1">
    <property type="nucleotide sequence ID" value="NZ_FMYN01000007.1"/>
</dbReference>
<dbReference type="Gene3D" id="2.60.40.1240">
    <property type="match status" value="1"/>
</dbReference>
<dbReference type="InterPro" id="IPR029050">
    <property type="entry name" value="Immunoprotect_excell_Ig-like"/>
</dbReference>
<dbReference type="Proteomes" id="UP000053797">
    <property type="component" value="Unassembled WGS sequence"/>
</dbReference>
<dbReference type="Pfam" id="PF16729">
    <property type="entry name" value="DUF5067"/>
    <property type="match status" value="1"/>
</dbReference>
<proteinExistence type="predicted"/>
<dbReference type="EMBL" id="LNQL01000007">
    <property type="protein sequence ID" value="KSU47739.1"/>
    <property type="molecule type" value="Genomic_DNA"/>
</dbReference>
<evidence type="ECO:0000259" key="2">
    <source>
        <dbReference type="Pfam" id="PF16729"/>
    </source>
</evidence>
<comment type="caution">
    <text evidence="3">The sequence shown here is derived from an EMBL/GenBank/DDBJ whole genome shotgun (WGS) entry which is preliminary data.</text>
</comment>
<name>A0A0V8GBZ0_9BACL</name>
<feature type="domain" description="DUF5067" evidence="2">
    <location>
        <begin position="42"/>
        <end position="160"/>
    </location>
</feature>
<dbReference type="AlphaFoldDB" id="A0A0V8GBZ0"/>
<evidence type="ECO:0000313" key="4">
    <source>
        <dbReference type="Proteomes" id="UP000053797"/>
    </source>
</evidence>
<sequence length="176" mass="20329">MLLVRPIVLFILFGVFCINLTQSESHKNKAETLIKMKGLHKSDHNEFFDGKHYSSDTFSLYIKSFNVIPSNPTDNKTTPLLLIKFKFENHSMNNKNEIISWFECFQVEQGGKALDVADISTSVKTYPKRFFNSETYDRSKGMVAYKLRNEKESVILKAYKINTSKEISVTPLQMIK</sequence>
<dbReference type="InterPro" id="IPR031989">
    <property type="entry name" value="DUF5067"/>
</dbReference>
<reference evidence="3 4" key="1">
    <citation type="journal article" date="2015" name="Int. J. Syst. Evol. Microbiol.">
        <title>Exiguobacterium enclense sp. nov., isolated from sediment.</title>
        <authorList>
            <person name="Dastager S.G."/>
            <person name="Mawlankar R."/>
            <person name="Sonalkar V.V."/>
            <person name="Thorat M.N."/>
            <person name="Mual P."/>
            <person name="Verma A."/>
            <person name="Krishnamurthi S."/>
            <person name="Tang S.K."/>
            <person name="Li W.J."/>
        </authorList>
    </citation>
    <scope>NUCLEOTIDE SEQUENCE [LARGE SCALE GENOMIC DNA]</scope>
    <source>
        <strain evidence="3 4">NIO-1109</strain>
    </source>
</reference>
<organism evidence="3 4">
    <name type="scientific">Exiguobacterium indicum</name>
    <dbReference type="NCBI Taxonomy" id="296995"/>
    <lineage>
        <taxon>Bacteria</taxon>
        <taxon>Bacillati</taxon>
        <taxon>Bacillota</taxon>
        <taxon>Bacilli</taxon>
        <taxon>Bacillales</taxon>
        <taxon>Bacillales Family XII. Incertae Sedis</taxon>
        <taxon>Exiguobacterium</taxon>
    </lineage>
</organism>
<keyword evidence="1" id="KW-0732">Signal</keyword>
<dbReference type="OrthoDB" id="9928345at2"/>
<evidence type="ECO:0000313" key="3">
    <source>
        <dbReference type="EMBL" id="KSU47739.1"/>
    </source>
</evidence>